<protein>
    <submittedName>
        <fullName evidence="1">Uncharacterized protein</fullName>
    </submittedName>
</protein>
<dbReference type="AlphaFoldDB" id="A0A3N0YS53"/>
<sequence length="152" mass="16796">MERRELDDRKTCVLTTAFCRGARVATLSLDERSDQCPEMASQQGTSELTALQPSSFLEEHWKPLCPEAHESFKLLDYADMLKHVLSYAVDVLAAVPESPRMGAAFALAGEQVQLVMRMKFVDAVVCLSGDPHAAVGMMFAGVNLSKRQEFSK</sequence>
<keyword evidence="2" id="KW-1185">Reference proteome</keyword>
<name>A0A3N0YS53_ANAGA</name>
<evidence type="ECO:0000313" key="2">
    <source>
        <dbReference type="Proteomes" id="UP000281406"/>
    </source>
</evidence>
<comment type="caution">
    <text evidence="1">The sequence shown here is derived from an EMBL/GenBank/DDBJ whole genome shotgun (WGS) entry which is preliminary data.</text>
</comment>
<organism evidence="1 2">
    <name type="scientific">Anabarilius grahami</name>
    <name type="common">Kanglang fish</name>
    <name type="synonym">Barilius grahami</name>
    <dbReference type="NCBI Taxonomy" id="495550"/>
    <lineage>
        <taxon>Eukaryota</taxon>
        <taxon>Metazoa</taxon>
        <taxon>Chordata</taxon>
        <taxon>Craniata</taxon>
        <taxon>Vertebrata</taxon>
        <taxon>Euteleostomi</taxon>
        <taxon>Actinopterygii</taxon>
        <taxon>Neopterygii</taxon>
        <taxon>Teleostei</taxon>
        <taxon>Ostariophysi</taxon>
        <taxon>Cypriniformes</taxon>
        <taxon>Xenocyprididae</taxon>
        <taxon>Xenocypridinae</taxon>
        <taxon>Xenocypridinae incertae sedis</taxon>
        <taxon>Anabarilius</taxon>
    </lineage>
</organism>
<dbReference type="EMBL" id="RJVU01027559">
    <property type="protein sequence ID" value="ROL49039.1"/>
    <property type="molecule type" value="Genomic_DNA"/>
</dbReference>
<accession>A0A3N0YS53</accession>
<proteinExistence type="predicted"/>
<reference evidence="1 2" key="1">
    <citation type="submission" date="2018-10" db="EMBL/GenBank/DDBJ databases">
        <title>Genome assembly for a Yunnan-Guizhou Plateau 3E fish, Anabarilius grahami (Regan), and its evolutionary and genetic applications.</title>
        <authorList>
            <person name="Jiang W."/>
        </authorList>
    </citation>
    <scope>NUCLEOTIDE SEQUENCE [LARGE SCALE GENOMIC DNA]</scope>
    <source>
        <strain evidence="1">AG-KIZ</strain>
        <tissue evidence="1">Muscle</tissue>
    </source>
</reference>
<gene>
    <name evidence="1" type="ORF">DPX16_16654</name>
</gene>
<evidence type="ECO:0000313" key="1">
    <source>
        <dbReference type="EMBL" id="ROL49039.1"/>
    </source>
</evidence>
<dbReference type="Proteomes" id="UP000281406">
    <property type="component" value="Unassembled WGS sequence"/>
</dbReference>